<dbReference type="eggNOG" id="KOG1792">
    <property type="taxonomic scope" value="Eukaryota"/>
</dbReference>
<dbReference type="GO" id="GO:0005789">
    <property type="term" value="C:endoplasmic reticulum membrane"/>
    <property type="evidence" value="ECO:0007669"/>
    <property type="project" value="UniProtKB-SubCell"/>
</dbReference>
<evidence type="ECO:0000256" key="5">
    <source>
        <dbReference type="ARBA" id="ARBA00023136"/>
    </source>
</evidence>
<keyword evidence="5 6" id="KW-0472">Membrane</keyword>
<dbReference type="Pfam" id="PF02453">
    <property type="entry name" value="Reticulon"/>
    <property type="match status" value="1"/>
</dbReference>
<dbReference type="EMBL" id="HE650828">
    <property type="protein sequence ID" value="CCF59576.1"/>
    <property type="molecule type" value="Genomic_DNA"/>
</dbReference>
<name>H2AZ20_KAZAF</name>
<dbReference type="InParanoid" id="H2AZ20"/>
<evidence type="ECO:0000313" key="9">
    <source>
        <dbReference type="Proteomes" id="UP000005220"/>
    </source>
</evidence>
<reference evidence="8 9" key="1">
    <citation type="journal article" date="2011" name="Proc. Natl. Acad. Sci. U.S.A.">
        <title>Evolutionary erosion of yeast sex chromosomes by mating-type switching accidents.</title>
        <authorList>
            <person name="Gordon J.L."/>
            <person name="Armisen D."/>
            <person name="Proux-Wera E."/>
            <person name="Oheigeartaigh S.S."/>
            <person name="Byrne K.P."/>
            <person name="Wolfe K.H."/>
        </authorList>
    </citation>
    <scope>NUCLEOTIDE SEQUENCE [LARGE SCALE GENOMIC DNA]</scope>
    <source>
        <strain evidence="9">ATCC 22294 / BCRC 22015 / CBS 2517 / CECT 1963 / NBRC 1671 / NRRL Y-8276</strain>
    </source>
</reference>
<dbReference type="PROSITE" id="PS50845">
    <property type="entry name" value="RETICULON"/>
    <property type="match status" value="1"/>
</dbReference>
<accession>H2AZ20</accession>
<proteinExistence type="predicted"/>
<dbReference type="OrthoDB" id="567788at2759"/>
<feature type="transmembrane region" description="Helical" evidence="6">
    <location>
        <begin position="111"/>
        <end position="129"/>
    </location>
</feature>
<dbReference type="HOGENOM" id="CLU_888680_0_0_1"/>
<keyword evidence="4 6" id="KW-1133">Transmembrane helix</keyword>
<evidence type="ECO:0000313" key="8">
    <source>
        <dbReference type="EMBL" id="CCF59576.1"/>
    </source>
</evidence>
<dbReference type="InterPro" id="IPR003388">
    <property type="entry name" value="Reticulon"/>
</dbReference>
<evidence type="ECO:0000259" key="7">
    <source>
        <dbReference type="PROSITE" id="PS50845"/>
    </source>
</evidence>
<dbReference type="RefSeq" id="XP_003958711.1">
    <property type="nucleotide sequence ID" value="XM_003958662.1"/>
</dbReference>
<protein>
    <recommendedName>
        <fullName evidence="6">Reticulon-like protein</fullName>
    </recommendedName>
</protein>
<evidence type="ECO:0000256" key="3">
    <source>
        <dbReference type="ARBA" id="ARBA00022824"/>
    </source>
</evidence>
<dbReference type="Proteomes" id="UP000005220">
    <property type="component" value="Chromosome 8"/>
</dbReference>
<evidence type="ECO:0000256" key="6">
    <source>
        <dbReference type="RuleBase" id="RU363132"/>
    </source>
</evidence>
<keyword evidence="2 6" id="KW-0812">Transmembrane</keyword>
<evidence type="ECO:0000256" key="4">
    <source>
        <dbReference type="ARBA" id="ARBA00022989"/>
    </source>
</evidence>
<sequence>MSRAVVDQPFTSRYIQDEGQNPIIMRNTHATTTNRDVPPLCGIPAYIYSVYDSFRIMDCYVYLVTDPSLAMQGSRKLPKSQNHTHSREQLKHSCLQNDLLLWKNPLKTCKYFLIAISSLLLFKFINNFISLAFKLFSYILFATGSIEFISTRVLGQKHGIISVFARENHLNEVKQPDLHVKDNVCKAVDSMQRKLIDLVIPASVKKTINTGLVLFILHKAILLTSVWSVALMLVIMLFTVPLFYNLYFEEVHSIMDYVYDNYIEAWIKRFKKKTDTMVTRTNEKLGDPVHKYKENVVEHEPVDSKPGDDEMIL</sequence>
<keyword evidence="9" id="KW-1185">Reference proteome</keyword>
<dbReference type="GeneID" id="13887573"/>
<feature type="domain" description="Reticulon" evidence="7">
    <location>
        <begin position="96"/>
        <end position="310"/>
    </location>
</feature>
<comment type="subcellular location">
    <subcellularLocation>
        <location evidence="1 6">Endoplasmic reticulum membrane</location>
        <topology evidence="1 6">Multi-pass membrane protein</topology>
    </subcellularLocation>
</comment>
<dbReference type="STRING" id="1071382.H2AZ20"/>
<gene>
    <name evidence="8" type="primary">KAFR0H01660</name>
    <name evidence="8" type="ORF">KAFR_0H01660</name>
</gene>
<organism evidence="8 9">
    <name type="scientific">Kazachstania africana (strain ATCC 22294 / BCRC 22015 / CBS 2517 / CECT 1963 / NBRC 1671 / NRRL Y-8276)</name>
    <name type="common">Yeast</name>
    <name type="synonym">Kluyveromyces africanus</name>
    <dbReference type="NCBI Taxonomy" id="1071382"/>
    <lineage>
        <taxon>Eukaryota</taxon>
        <taxon>Fungi</taxon>
        <taxon>Dikarya</taxon>
        <taxon>Ascomycota</taxon>
        <taxon>Saccharomycotina</taxon>
        <taxon>Saccharomycetes</taxon>
        <taxon>Saccharomycetales</taxon>
        <taxon>Saccharomycetaceae</taxon>
        <taxon>Kazachstania</taxon>
    </lineage>
</organism>
<feature type="transmembrane region" description="Helical" evidence="6">
    <location>
        <begin position="220"/>
        <end position="244"/>
    </location>
</feature>
<evidence type="ECO:0000256" key="1">
    <source>
        <dbReference type="ARBA" id="ARBA00004477"/>
    </source>
</evidence>
<evidence type="ECO:0000256" key="2">
    <source>
        <dbReference type="ARBA" id="ARBA00022692"/>
    </source>
</evidence>
<dbReference type="KEGG" id="kaf:KAFR_0H01660"/>
<dbReference type="AlphaFoldDB" id="H2AZ20"/>
<keyword evidence="3 6" id="KW-0256">Endoplasmic reticulum</keyword>